<dbReference type="CDD" id="cd00159">
    <property type="entry name" value="RhoGAP"/>
    <property type="match status" value="1"/>
</dbReference>
<feature type="compositionally biased region" description="Polar residues" evidence="1">
    <location>
        <begin position="30"/>
        <end position="42"/>
    </location>
</feature>
<dbReference type="PANTHER" id="PTHR45808:SF2">
    <property type="entry name" value="RHO GTPASE-ACTIVATING PROTEIN 68F"/>
    <property type="match status" value="1"/>
</dbReference>
<keyword evidence="4" id="KW-1185">Reference proteome</keyword>
<dbReference type="Proteomes" id="UP000813385">
    <property type="component" value="Unassembled WGS sequence"/>
</dbReference>
<dbReference type="SUPFAM" id="SSF48350">
    <property type="entry name" value="GTPase activation domain, GAP"/>
    <property type="match status" value="1"/>
</dbReference>
<dbReference type="Gene3D" id="1.10.555.10">
    <property type="entry name" value="Rho GTPase activation protein"/>
    <property type="match status" value="1"/>
</dbReference>
<dbReference type="EMBL" id="JAGPXD010000002">
    <property type="protein sequence ID" value="KAH7369380.1"/>
    <property type="molecule type" value="Genomic_DNA"/>
</dbReference>
<accession>A0A8K0TKY1</accession>
<dbReference type="PANTHER" id="PTHR45808">
    <property type="entry name" value="RHO GTPASE-ACTIVATING PROTEIN 68F"/>
    <property type="match status" value="1"/>
</dbReference>
<organism evidence="3 4">
    <name type="scientific">Plectosphaerella cucumerina</name>
    <dbReference type="NCBI Taxonomy" id="40658"/>
    <lineage>
        <taxon>Eukaryota</taxon>
        <taxon>Fungi</taxon>
        <taxon>Dikarya</taxon>
        <taxon>Ascomycota</taxon>
        <taxon>Pezizomycotina</taxon>
        <taxon>Sordariomycetes</taxon>
        <taxon>Hypocreomycetidae</taxon>
        <taxon>Glomerellales</taxon>
        <taxon>Plectosphaerellaceae</taxon>
        <taxon>Plectosphaerella</taxon>
    </lineage>
</organism>
<dbReference type="GO" id="GO:0007264">
    <property type="term" value="P:small GTPase-mediated signal transduction"/>
    <property type="evidence" value="ECO:0007669"/>
    <property type="project" value="TreeGrafter"/>
</dbReference>
<dbReference type="InterPro" id="IPR008936">
    <property type="entry name" value="Rho_GTPase_activation_prot"/>
</dbReference>
<comment type="caution">
    <text evidence="3">The sequence shown here is derived from an EMBL/GenBank/DDBJ whole genome shotgun (WGS) entry which is preliminary data.</text>
</comment>
<sequence>MQPDRRPSERGIARQSSQSTVRFRDADSATLASQMASTSPTSLPLPLGTDRSSNASFANQQFIVNSNTAPTLAGSHVSRRHGAFRSSATWTSSSGDLAMFSDTDEIEDRTRFVLEYNRLAKKHGIRVMAMGDFSRKSNSVPNTMPEHKGWLSRIWHRASVGQGEPQPKHLRHRRSFSDLAGQLMQPKREPPKTQSLQSMVTLGGKSLLYLPPEFAPRALVLPTCFRATAQYLVQNGVVTRGVFRISGSLRVVNALYDYYYHVDADEEITQTIRCPNLPAHIKAGVHDVASAFKRFLGTLPGGILGSLSLFDALIAIHSQLRGEPEFHRTRQTKLRARLIAMAIGTLKSQFRRELICAVFGLLSLIGRQAELTPHEDEQGRPLPTSDLMGYSALGIVFGPLLIGSLLDSYTMKVAHPPAGLLLFPLTPTKLKKERAQKFGPGEGTPTVNKIHVANGITEMLITHWREVVRHLDSLGVLTVRNKNAEDVPITKSFQRSSTSDGFFTGGPQTWDVQSRQEVPSGFRGSPGFETPTRSSSKCQIPCQTCPNDDQMPESQQLRWPRRRQQNQNQHCR</sequence>
<name>A0A8K0TKY1_9PEZI</name>
<evidence type="ECO:0000256" key="1">
    <source>
        <dbReference type="SAM" id="MobiDB-lite"/>
    </source>
</evidence>
<reference evidence="3" key="1">
    <citation type="journal article" date="2021" name="Nat. Commun.">
        <title>Genetic determinants of endophytism in the Arabidopsis root mycobiome.</title>
        <authorList>
            <person name="Mesny F."/>
            <person name="Miyauchi S."/>
            <person name="Thiergart T."/>
            <person name="Pickel B."/>
            <person name="Atanasova L."/>
            <person name="Karlsson M."/>
            <person name="Huettel B."/>
            <person name="Barry K.W."/>
            <person name="Haridas S."/>
            <person name="Chen C."/>
            <person name="Bauer D."/>
            <person name="Andreopoulos W."/>
            <person name="Pangilinan J."/>
            <person name="LaButti K."/>
            <person name="Riley R."/>
            <person name="Lipzen A."/>
            <person name="Clum A."/>
            <person name="Drula E."/>
            <person name="Henrissat B."/>
            <person name="Kohler A."/>
            <person name="Grigoriev I.V."/>
            <person name="Martin F.M."/>
            <person name="Hacquard S."/>
        </authorList>
    </citation>
    <scope>NUCLEOTIDE SEQUENCE</scope>
    <source>
        <strain evidence="3">MPI-CAGE-AT-0016</strain>
    </source>
</reference>
<feature type="compositionally biased region" description="Polar residues" evidence="1">
    <location>
        <begin position="531"/>
        <end position="547"/>
    </location>
</feature>
<dbReference type="SMART" id="SM00324">
    <property type="entry name" value="RhoGAP"/>
    <property type="match status" value="1"/>
</dbReference>
<feature type="region of interest" description="Disordered" evidence="1">
    <location>
        <begin position="516"/>
        <end position="572"/>
    </location>
</feature>
<dbReference type="PROSITE" id="PS50238">
    <property type="entry name" value="RHOGAP"/>
    <property type="match status" value="1"/>
</dbReference>
<dbReference type="InterPro" id="IPR000198">
    <property type="entry name" value="RhoGAP_dom"/>
</dbReference>
<dbReference type="GO" id="GO:0005737">
    <property type="term" value="C:cytoplasm"/>
    <property type="evidence" value="ECO:0007669"/>
    <property type="project" value="TreeGrafter"/>
</dbReference>
<proteinExistence type="predicted"/>
<gene>
    <name evidence="3" type="ORF">B0T11DRAFT_72938</name>
</gene>
<dbReference type="AlphaFoldDB" id="A0A8K0TKY1"/>
<dbReference type="Pfam" id="PF00620">
    <property type="entry name" value="RhoGAP"/>
    <property type="match status" value="1"/>
</dbReference>
<feature type="region of interest" description="Disordered" evidence="1">
    <location>
        <begin position="1"/>
        <end position="51"/>
    </location>
</feature>
<dbReference type="GO" id="GO:0005096">
    <property type="term" value="F:GTPase activator activity"/>
    <property type="evidence" value="ECO:0007669"/>
    <property type="project" value="TreeGrafter"/>
</dbReference>
<dbReference type="OrthoDB" id="9994905at2759"/>
<protein>
    <recommendedName>
        <fullName evidence="2">Rho-GAP domain-containing protein</fullName>
    </recommendedName>
</protein>
<evidence type="ECO:0000313" key="3">
    <source>
        <dbReference type="EMBL" id="KAH7369380.1"/>
    </source>
</evidence>
<evidence type="ECO:0000313" key="4">
    <source>
        <dbReference type="Proteomes" id="UP000813385"/>
    </source>
</evidence>
<feature type="domain" description="Rho-GAP" evidence="2">
    <location>
        <begin position="208"/>
        <end position="468"/>
    </location>
</feature>
<evidence type="ECO:0000259" key="2">
    <source>
        <dbReference type="PROSITE" id="PS50238"/>
    </source>
</evidence>
<feature type="compositionally biased region" description="Basic and acidic residues" evidence="1">
    <location>
        <begin position="1"/>
        <end position="12"/>
    </location>
</feature>